<dbReference type="InterPro" id="IPR017871">
    <property type="entry name" value="ABC_transporter-like_CS"/>
</dbReference>
<dbReference type="SUPFAM" id="SSF52540">
    <property type="entry name" value="P-loop containing nucleoside triphosphate hydrolases"/>
    <property type="match status" value="1"/>
</dbReference>
<dbReference type="InterPro" id="IPR003593">
    <property type="entry name" value="AAA+_ATPase"/>
</dbReference>
<evidence type="ECO:0000256" key="3">
    <source>
        <dbReference type="ARBA" id="ARBA00022475"/>
    </source>
</evidence>
<evidence type="ECO:0000256" key="4">
    <source>
        <dbReference type="ARBA" id="ARBA00022741"/>
    </source>
</evidence>
<dbReference type="InterPro" id="IPR003439">
    <property type="entry name" value="ABC_transporter-like_ATP-bd"/>
</dbReference>
<keyword evidence="5 10" id="KW-0067">ATP-binding</keyword>
<dbReference type="PANTHER" id="PTHR43166:SF6">
    <property type="entry name" value="PHOSPHONATES IMPORT ATP-BINDING PROTEIN PHNC"/>
    <property type="match status" value="1"/>
</dbReference>
<evidence type="ECO:0000256" key="1">
    <source>
        <dbReference type="ARBA" id="ARBA00004417"/>
    </source>
</evidence>
<dbReference type="Gene3D" id="3.40.50.300">
    <property type="entry name" value="P-loop containing nucleotide triphosphate hydrolases"/>
    <property type="match status" value="1"/>
</dbReference>
<protein>
    <submittedName>
        <fullName evidence="10">Phosphonate transport system ATP-binding protein</fullName>
    </submittedName>
</protein>
<dbReference type="SMART" id="SM00382">
    <property type="entry name" value="AAA"/>
    <property type="match status" value="1"/>
</dbReference>
<evidence type="ECO:0000313" key="11">
    <source>
        <dbReference type="Proteomes" id="UP000252707"/>
    </source>
</evidence>
<keyword evidence="4" id="KW-0547">Nucleotide-binding</keyword>
<dbReference type="GO" id="GO:0005524">
    <property type="term" value="F:ATP binding"/>
    <property type="evidence" value="ECO:0007669"/>
    <property type="project" value="UniProtKB-KW"/>
</dbReference>
<accession>A0A369CA36</accession>
<dbReference type="InterPro" id="IPR012693">
    <property type="entry name" value="ABC_transpr_PhnC"/>
</dbReference>
<keyword evidence="2" id="KW-0813">Transport</keyword>
<evidence type="ECO:0000256" key="7">
    <source>
        <dbReference type="ARBA" id="ARBA00023136"/>
    </source>
</evidence>
<dbReference type="GO" id="GO:0005886">
    <property type="term" value="C:plasma membrane"/>
    <property type="evidence" value="ECO:0007669"/>
    <property type="project" value="UniProtKB-SubCell"/>
</dbReference>
<dbReference type="PROSITE" id="PS50893">
    <property type="entry name" value="ABC_TRANSPORTER_2"/>
    <property type="match status" value="1"/>
</dbReference>
<keyword evidence="7" id="KW-0472">Membrane</keyword>
<keyword evidence="6" id="KW-1278">Translocase</keyword>
<organism evidence="10 11">
    <name type="scientific">Thioalbus denitrificans</name>
    <dbReference type="NCBI Taxonomy" id="547122"/>
    <lineage>
        <taxon>Bacteria</taxon>
        <taxon>Pseudomonadati</taxon>
        <taxon>Pseudomonadota</taxon>
        <taxon>Gammaproteobacteria</taxon>
        <taxon>Chromatiales</taxon>
        <taxon>Ectothiorhodospiraceae</taxon>
        <taxon>Thioalbus</taxon>
    </lineage>
</organism>
<dbReference type="Proteomes" id="UP000252707">
    <property type="component" value="Unassembled WGS sequence"/>
</dbReference>
<dbReference type="AlphaFoldDB" id="A0A369CA36"/>
<comment type="caution">
    <text evidence="10">The sequence shown here is derived from an EMBL/GenBank/DDBJ whole genome shotgun (WGS) entry which is preliminary data.</text>
</comment>
<comment type="subcellular location">
    <subcellularLocation>
        <location evidence="1">Cell inner membrane</location>
        <topology evidence="1">Peripheral membrane protein</topology>
    </subcellularLocation>
</comment>
<keyword evidence="11" id="KW-1185">Reference proteome</keyword>
<dbReference type="GO" id="GO:0015416">
    <property type="term" value="F:ABC-type phosphonate transporter activity"/>
    <property type="evidence" value="ECO:0007669"/>
    <property type="project" value="InterPro"/>
</dbReference>
<dbReference type="PROSITE" id="PS00211">
    <property type="entry name" value="ABC_TRANSPORTER_1"/>
    <property type="match status" value="1"/>
</dbReference>
<dbReference type="RefSeq" id="WP_114279591.1">
    <property type="nucleotide sequence ID" value="NZ_QPJY01000004.1"/>
</dbReference>
<evidence type="ECO:0000256" key="5">
    <source>
        <dbReference type="ARBA" id="ARBA00022840"/>
    </source>
</evidence>
<dbReference type="OrthoDB" id="9802264at2"/>
<dbReference type="PANTHER" id="PTHR43166">
    <property type="entry name" value="AMINO ACID IMPORT ATP-BINDING PROTEIN"/>
    <property type="match status" value="1"/>
</dbReference>
<sequence length="286" mass="30997">MSSTVDIYDLNRTFGAGKALDGVHLRVNRGEMVALIGASGSGKSTLLRHIAGLTVGDRGVDSGRIEVQGRLIQSGGRLARDVRLSRTRIGFIFQQFNLVGRLTVLQNVLVGLLGRIPEWRGSTGRFTRKERELALAALRRVGLADRALQRASTLSGGQQQRVAIARAMAQQAELILADEPIASLDPESSRRVMESLSTLNREDRRTVIVSLHQVDFAVRYCPRTVALKDGRIHFDGPTRELSAGYLRELYGARDAMELGLDSLRDSPVGGPGAGGERERAACAATA</sequence>
<evidence type="ECO:0000256" key="2">
    <source>
        <dbReference type="ARBA" id="ARBA00022448"/>
    </source>
</evidence>
<dbReference type="CDD" id="cd03256">
    <property type="entry name" value="ABC_PhnC_transporter"/>
    <property type="match status" value="1"/>
</dbReference>
<dbReference type="InterPro" id="IPR027417">
    <property type="entry name" value="P-loop_NTPase"/>
</dbReference>
<dbReference type="EMBL" id="QPJY01000004">
    <property type="protein sequence ID" value="RCX30593.1"/>
    <property type="molecule type" value="Genomic_DNA"/>
</dbReference>
<feature type="domain" description="ABC transporter" evidence="9">
    <location>
        <begin position="5"/>
        <end position="254"/>
    </location>
</feature>
<evidence type="ECO:0000256" key="8">
    <source>
        <dbReference type="SAM" id="MobiDB-lite"/>
    </source>
</evidence>
<keyword evidence="3" id="KW-1003">Cell membrane</keyword>
<dbReference type="GO" id="GO:0016887">
    <property type="term" value="F:ATP hydrolysis activity"/>
    <property type="evidence" value="ECO:0007669"/>
    <property type="project" value="InterPro"/>
</dbReference>
<dbReference type="Pfam" id="PF00005">
    <property type="entry name" value="ABC_tran"/>
    <property type="match status" value="1"/>
</dbReference>
<evidence type="ECO:0000259" key="9">
    <source>
        <dbReference type="PROSITE" id="PS50893"/>
    </source>
</evidence>
<evidence type="ECO:0000313" key="10">
    <source>
        <dbReference type="EMBL" id="RCX30593.1"/>
    </source>
</evidence>
<reference evidence="10 11" key="1">
    <citation type="submission" date="2018-07" db="EMBL/GenBank/DDBJ databases">
        <title>Genomic Encyclopedia of Type Strains, Phase IV (KMG-IV): sequencing the most valuable type-strain genomes for metagenomic binning, comparative biology and taxonomic classification.</title>
        <authorList>
            <person name="Goeker M."/>
        </authorList>
    </citation>
    <scope>NUCLEOTIDE SEQUENCE [LARGE SCALE GENOMIC DNA]</scope>
    <source>
        <strain evidence="10 11">DSM 26407</strain>
    </source>
</reference>
<proteinExistence type="predicted"/>
<evidence type="ECO:0000256" key="6">
    <source>
        <dbReference type="ARBA" id="ARBA00022967"/>
    </source>
</evidence>
<dbReference type="InterPro" id="IPR050086">
    <property type="entry name" value="MetN_ABC_transporter-like"/>
</dbReference>
<gene>
    <name evidence="10" type="ORF">DFQ59_10429</name>
</gene>
<dbReference type="NCBIfam" id="TIGR02315">
    <property type="entry name" value="ABC_phnC"/>
    <property type="match status" value="1"/>
</dbReference>
<feature type="region of interest" description="Disordered" evidence="8">
    <location>
        <begin position="263"/>
        <end position="286"/>
    </location>
</feature>
<name>A0A369CA36_9GAMM</name>